<dbReference type="PROSITE" id="PS01180">
    <property type="entry name" value="CUB"/>
    <property type="match status" value="1"/>
</dbReference>
<name>C3ZZ90_BRAFL</name>
<evidence type="ECO:0000256" key="1">
    <source>
        <dbReference type="ARBA" id="ARBA00022659"/>
    </source>
</evidence>
<dbReference type="SMART" id="SM00032">
    <property type="entry name" value="CCP"/>
    <property type="match status" value="2"/>
</dbReference>
<dbReference type="Pfam" id="PF00431">
    <property type="entry name" value="CUB"/>
    <property type="match status" value="1"/>
</dbReference>
<dbReference type="CDD" id="cd00041">
    <property type="entry name" value="CUB"/>
    <property type="match status" value="1"/>
</dbReference>
<keyword evidence="3" id="KW-0677">Repeat</keyword>
<organism>
    <name type="scientific">Branchiostoma floridae</name>
    <name type="common">Florida lancelet</name>
    <name type="synonym">Amphioxus</name>
    <dbReference type="NCBI Taxonomy" id="7739"/>
    <lineage>
        <taxon>Eukaryota</taxon>
        <taxon>Metazoa</taxon>
        <taxon>Chordata</taxon>
        <taxon>Cephalochordata</taxon>
        <taxon>Leptocardii</taxon>
        <taxon>Amphioxiformes</taxon>
        <taxon>Branchiostomatidae</taxon>
        <taxon>Branchiostoma</taxon>
    </lineage>
</organism>
<accession>C3ZZ90</accession>
<dbReference type="InterPro" id="IPR051277">
    <property type="entry name" value="SEZ6_CSMD_C4BPB_Regulators"/>
</dbReference>
<keyword evidence="2" id="KW-0732">Signal</keyword>
<dbReference type="PANTHER" id="PTHR45656:SF4">
    <property type="entry name" value="PROTEIN CBR-CLEC-78"/>
    <property type="match status" value="1"/>
</dbReference>
<evidence type="ECO:0000256" key="5">
    <source>
        <dbReference type="PROSITE-ProRule" id="PRU00302"/>
    </source>
</evidence>
<keyword evidence="4" id="KW-1015">Disulfide bond</keyword>
<evidence type="ECO:0000259" key="7">
    <source>
        <dbReference type="PROSITE" id="PS50923"/>
    </source>
</evidence>
<evidence type="ECO:0000256" key="3">
    <source>
        <dbReference type="ARBA" id="ARBA00022737"/>
    </source>
</evidence>
<evidence type="ECO:0000313" key="8">
    <source>
        <dbReference type="EMBL" id="EEN42150.1"/>
    </source>
</evidence>
<protein>
    <submittedName>
        <fullName evidence="8">Uncharacterized protein</fullName>
    </submittedName>
</protein>
<dbReference type="PROSITE" id="PS50923">
    <property type="entry name" value="SUSHI"/>
    <property type="match status" value="2"/>
</dbReference>
<dbReference type="SUPFAM" id="SSF57535">
    <property type="entry name" value="Complement control module/SCR domain"/>
    <property type="match status" value="2"/>
</dbReference>
<dbReference type="SMART" id="SM00042">
    <property type="entry name" value="CUB"/>
    <property type="match status" value="1"/>
</dbReference>
<evidence type="ECO:0000259" key="6">
    <source>
        <dbReference type="PROSITE" id="PS01180"/>
    </source>
</evidence>
<feature type="non-terminal residue" evidence="8">
    <location>
        <position position="1"/>
    </location>
</feature>
<dbReference type="SUPFAM" id="SSF49854">
    <property type="entry name" value="Spermadhesin, CUB domain"/>
    <property type="match status" value="1"/>
</dbReference>
<dbReference type="PANTHER" id="PTHR45656">
    <property type="entry name" value="PROTEIN CBR-CLEC-78"/>
    <property type="match status" value="1"/>
</dbReference>
<gene>
    <name evidence="8" type="ORF">BRAFLDRAFT_248483</name>
</gene>
<feature type="domain" description="Sushi" evidence="7">
    <location>
        <begin position="200"/>
        <end position="259"/>
    </location>
</feature>
<dbReference type="CDD" id="cd00033">
    <property type="entry name" value="CCP"/>
    <property type="match status" value="2"/>
</dbReference>
<dbReference type="EMBL" id="GG666744">
    <property type="protein sequence ID" value="EEN42150.1"/>
    <property type="molecule type" value="Genomic_DNA"/>
</dbReference>
<evidence type="ECO:0000256" key="4">
    <source>
        <dbReference type="ARBA" id="ARBA00023157"/>
    </source>
</evidence>
<reference evidence="8" key="1">
    <citation type="journal article" date="2008" name="Nature">
        <title>The amphioxus genome and the evolution of the chordate karyotype.</title>
        <authorList>
            <consortium name="US DOE Joint Genome Institute (JGI-PGF)"/>
            <person name="Putnam N.H."/>
            <person name="Butts T."/>
            <person name="Ferrier D.E.K."/>
            <person name="Furlong R.F."/>
            <person name="Hellsten U."/>
            <person name="Kawashima T."/>
            <person name="Robinson-Rechavi M."/>
            <person name="Shoguchi E."/>
            <person name="Terry A."/>
            <person name="Yu J.-K."/>
            <person name="Benito-Gutierrez E.L."/>
            <person name="Dubchak I."/>
            <person name="Garcia-Fernandez J."/>
            <person name="Gibson-Brown J.J."/>
            <person name="Grigoriev I.V."/>
            <person name="Horton A.C."/>
            <person name="de Jong P.J."/>
            <person name="Jurka J."/>
            <person name="Kapitonov V.V."/>
            <person name="Kohara Y."/>
            <person name="Kuroki Y."/>
            <person name="Lindquist E."/>
            <person name="Lucas S."/>
            <person name="Osoegawa K."/>
            <person name="Pennacchio L.A."/>
            <person name="Salamov A.A."/>
            <person name="Satou Y."/>
            <person name="Sauka-Spengler T."/>
            <person name="Schmutz J."/>
            <person name="Shin-I T."/>
            <person name="Toyoda A."/>
            <person name="Bronner-Fraser M."/>
            <person name="Fujiyama A."/>
            <person name="Holland L.Z."/>
            <person name="Holland P.W.H."/>
            <person name="Satoh N."/>
            <person name="Rokhsar D.S."/>
        </authorList>
    </citation>
    <scope>NUCLEOTIDE SEQUENCE [LARGE SCALE GENOMIC DNA]</scope>
    <source>
        <strain evidence="8">S238N-H82</strain>
        <tissue evidence="8">Testes</tissue>
    </source>
</reference>
<dbReference type="Gene3D" id="2.60.120.290">
    <property type="entry name" value="Spermadhesin, CUB domain"/>
    <property type="match status" value="1"/>
</dbReference>
<dbReference type="eggNOG" id="KOG4297">
    <property type="taxonomic scope" value="Eukaryota"/>
</dbReference>
<dbReference type="AlphaFoldDB" id="C3ZZ90"/>
<dbReference type="InterPro" id="IPR000859">
    <property type="entry name" value="CUB_dom"/>
</dbReference>
<dbReference type="InterPro" id="IPR035976">
    <property type="entry name" value="Sushi/SCR/CCP_sf"/>
</dbReference>
<dbReference type="Pfam" id="PF00084">
    <property type="entry name" value="Sushi"/>
    <property type="match status" value="2"/>
</dbReference>
<evidence type="ECO:0000256" key="2">
    <source>
        <dbReference type="ARBA" id="ARBA00022729"/>
    </source>
</evidence>
<feature type="domain" description="Sushi" evidence="7">
    <location>
        <begin position="29"/>
        <end position="88"/>
    </location>
</feature>
<dbReference type="Gene3D" id="2.10.70.10">
    <property type="entry name" value="Complement Module, domain 1"/>
    <property type="match status" value="2"/>
</dbReference>
<proteinExistence type="predicted"/>
<dbReference type="InterPro" id="IPR035914">
    <property type="entry name" value="Sperma_CUB_dom_sf"/>
</dbReference>
<dbReference type="InterPro" id="IPR000436">
    <property type="entry name" value="Sushi_SCR_CCP_dom"/>
</dbReference>
<sequence length="262" mass="27692">SSVLYVRFTSDGSVTDSGFWIDYSSVVSDTCPALPDVANAERTGNGTAAGDVVLYRCEPGFTMTGAASLTCQAGVPPSWDTSPPSCTGQCDKQYKRPAGTGVILSPGYPDEYGTDQDCAWVIRGCGGPVTLSFRFFQTEEDYDILSVYDDSLDTPALEYSGQPDLKDYISISSVLYVRFTSDGSVTDSGFWIDYSSVVSDTCPALPDVANAERTGNGTAAGDVVLYRCEPGFTMTGAASLTCQAGVPPSWDTSPPNCTGQCD</sequence>
<keyword evidence="1 5" id="KW-0768">Sushi</keyword>
<dbReference type="InParanoid" id="C3ZZ90"/>
<comment type="caution">
    <text evidence="5">Lacks conserved residue(s) required for the propagation of feature annotation.</text>
</comment>
<feature type="domain" description="CUB" evidence="6">
    <location>
        <begin position="90"/>
        <end position="197"/>
    </location>
</feature>